<evidence type="ECO:0000313" key="4">
    <source>
        <dbReference type="EMBL" id="PKC51058.1"/>
    </source>
</evidence>
<feature type="non-terminal residue" evidence="4">
    <location>
        <position position="217"/>
    </location>
</feature>
<dbReference type="Proteomes" id="UP000232688">
    <property type="component" value="Unassembled WGS sequence"/>
</dbReference>
<dbReference type="Pfam" id="PF00176">
    <property type="entry name" value="SNF2-rel_dom"/>
    <property type="match status" value="1"/>
</dbReference>
<accession>A0A2N0QJ27</accession>
<dbReference type="PANTHER" id="PTHR45629:SF7">
    <property type="entry name" value="DNA EXCISION REPAIR PROTEIN ERCC-6-RELATED"/>
    <property type="match status" value="1"/>
</dbReference>
<feature type="domain" description="SNF2 N-terminal" evidence="3">
    <location>
        <begin position="5"/>
        <end position="150"/>
    </location>
</feature>
<sequence>MQTLQSRAIRRLMGDHHIALTGTPIENRLSELWAIFFFIHKGYLGSFGKFQEQYILPIERDESDRHKEILRMKIRPFLLRRTKNDPDLQLNLPDKLEAKKYCPLTSEQAALYEGYIQDTLVGLESLSGFEKKGRILQMLSKLKQLCNHPALYLKEPFEDATVMMERSVKLKSIVELASEIVENGEQCLIFTQYIGMGHLLQHCFSELLDVDVPFLTG</sequence>
<dbReference type="SUPFAM" id="SSF52540">
    <property type="entry name" value="P-loop containing nucleoside triphosphate hydrolases"/>
    <property type="match status" value="2"/>
</dbReference>
<dbReference type="GO" id="GO:0005524">
    <property type="term" value="F:ATP binding"/>
    <property type="evidence" value="ECO:0007669"/>
    <property type="project" value="InterPro"/>
</dbReference>
<protein>
    <recommendedName>
        <fullName evidence="3">SNF2 N-terminal domain-containing protein</fullName>
    </recommendedName>
</protein>
<name>A0A2N0QJ27_9GLOM</name>
<dbReference type="Gene3D" id="1.20.120.850">
    <property type="entry name" value="SWI2/SNF2 ATPases, N-terminal domain"/>
    <property type="match status" value="1"/>
</dbReference>
<dbReference type="PANTHER" id="PTHR45629">
    <property type="entry name" value="SNF2/RAD54 FAMILY MEMBER"/>
    <property type="match status" value="1"/>
</dbReference>
<dbReference type="Gene3D" id="3.40.50.10810">
    <property type="entry name" value="Tandem AAA-ATPase domain"/>
    <property type="match status" value="1"/>
</dbReference>
<evidence type="ECO:0000256" key="2">
    <source>
        <dbReference type="ARBA" id="ARBA00022840"/>
    </source>
</evidence>
<keyword evidence="2" id="KW-0067">ATP-binding</keyword>
<dbReference type="InterPro" id="IPR050496">
    <property type="entry name" value="SNF2_RAD54_helicase_repair"/>
</dbReference>
<organism evidence="4 5">
    <name type="scientific">Rhizophagus irregularis</name>
    <dbReference type="NCBI Taxonomy" id="588596"/>
    <lineage>
        <taxon>Eukaryota</taxon>
        <taxon>Fungi</taxon>
        <taxon>Fungi incertae sedis</taxon>
        <taxon>Mucoromycota</taxon>
        <taxon>Glomeromycotina</taxon>
        <taxon>Glomeromycetes</taxon>
        <taxon>Glomerales</taxon>
        <taxon>Glomeraceae</taxon>
        <taxon>Rhizophagus</taxon>
    </lineage>
</organism>
<reference evidence="4 5" key="1">
    <citation type="submission" date="2017-10" db="EMBL/GenBank/DDBJ databases">
        <title>Extensive intraspecific genome diversity in a model arbuscular mycorrhizal fungus.</title>
        <authorList>
            <person name="Chen E.C.H."/>
            <person name="Morin E."/>
            <person name="Baudet D."/>
            <person name="Noel J."/>
            <person name="Ndikumana S."/>
            <person name="Charron P."/>
            <person name="St-Onge C."/>
            <person name="Giorgi J."/>
            <person name="Grigoriev I.V."/>
            <person name="Roux C."/>
            <person name="Martin F.M."/>
            <person name="Corradi N."/>
        </authorList>
    </citation>
    <scope>NUCLEOTIDE SEQUENCE [LARGE SCALE GENOMIC DNA]</scope>
    <source>
        <strain evidence="4 5">A1</strain>
    </source>
</reference>
<evidence type="ECO:0000313" key="5">
    <source>
        <dbReference type="Proteomes" id="UP000232688"/>
    </source>
</evidence>
<dbReference type="InterPro" id="IPR000330">
    <property type="entry name" value="SNF2_N"/>
</dbReference>
<evidence type="ECO:0000259" key="3">
    <source>
        <dbReference type="Pfam" id="PF00176"/>
    </source>
</evidence>
<dbReference type="GO" id="GO:0015616">
    <property type="term" value="F:DNA translocase activity"/>
    <property type="evidence" value="ECO:0007669"/>
    <property type="project" value="TreeGrafter"/>
</dbReference>
<dbReference type="AlphaFoldDB" id="A0A2N0QJ27"/>
<reference evidence="4 5" key="2">
    <citation type="submission" date="2017-10" db="EMBL/GenBank/DDBJ databases">
        <title>Genome analyses suggest a sexual origin of heterokaryosis in a supposedly ancient asexual fungus.</title>
        <authorList>
            <person name="Corradi N."/>
            <person name="Sedzielewska K."/>
            <person name="Noel J."/>
            <person name="Charron P."/>
            <person name="Farinelli L."/>
            <person name="Marton T."/>
            <person name="Kruger M."/>
            <person name="Pelin A."/>
            <person name="Brachmann A."/>
            <person name="Corradi N."/>
        </authorList>
    </citation>
    <scope>NUCLEOTIDE SEQUENCE [LARGE SCALE GENOMIC DNA]</scope>
    <source>
        <strain evidence="4 5">A1</strain>
    </source>
</reference>
<keyword evidence="1" id="KW-0547">Nucleotide-binding</keyword>
<dbReference type="VEuPathDB" id="FungiDB:RhiirA1_484643"/>
<proteinExistence type="predicted"/>
<dbReference type="InterPro" id="IPR027417">
    <property type="entry name" value="P-loop_NTPase"/>
</dbReference>
<dbReference type="InterPro" id="IPR038718">
    <property type="entry name" value="SNF2-like_sf"/>
</dbReference>
<dbReference type="EMBL" id="LLXH01008427">
    <property type="protein sequence ID" value="PKC51058.1"/>
    <property type="molecule type" value="Genomic_DNA"/>
</dbReference>
<comment type="caution">
    <text evidence="4">The sequence shown here is derived from an EMBL/GenBank/DDBJ whole genome shotgun (WGS) entry which is preliminary data.</text>
</comment>
<evidence type="ECO:0000256" key="1">
    <source>
        <dbReference type="ARBA" id="ARBA00022741"/>
    </source>
</evidence>
<gene>
    <name evidence="4" type="ORF">RhiirA1_484643</name>
</gene>